<keyword evidence="3" id="KW-0812">Transmembrane</keyword>
<keyword evidence="9" id="KW-0378">Hydrolase</keyword>
<dbReference type="InterPro" id="IPR001107">
    <property type="entry name" value="Band_7"/>
</dbReference>
<feature type="region of interest" description="Disordered" evidence="7">
    <location>
        <begin position="288"/>
        <end position="312"/>
    </location>
</feature>
<dbReference type="PIRSF" id="PIRSF005651">
    <property type="entry name" value="HflC"/>
    <property type="match status" value="1"/>
</dbReference>
<accession>A0A2J7TEF5</accession>
<comment type="function">
    <text evidence="6">HflC and HflK could regulate a protease.</text>
</comment>
<comment type="subcellular location">
    <subcellularLocation>
        <location evidence="1">Membrane</location>
        <topology evidence="1">Single-pass membrane protein</topology>
    </subcellularLocation>
</comment>
<dbReference type="InterPro" id="IPR036013">
    <property type="entry name" value="Band_7/SPFH_dom_sf"/>
</dbReference>
<dbReference type="AlphaFoldDB" id="A0A2J7TEF5"/>
<dbReference type="SUPFAM" id="SSF117892">
    <property type="entry name" value="Band 7/SPFH domain"/>
    <property type="match status" value="1"/>
</dbReference>
<reference evidence="9 10" key="1">
    <citation type="submission" date="2017-10" db="EMBL/GenBank/DDBJ databases">
        <title>Genome announcement of Methylocella silvestris TVC from permafrost.</title>
        <authorList>
            <person name="Wang J."/>
            <person name="Geng K."/>
            <person name="Ul-Haque F."/>
            <person name="Crombie A.T."/>
            <person name="Street L.E."/>
            <person name="Wookey P.A."/>
            <person name="Murrell J.C."/>
            <person name="Pratscher J."/>
        </authorList>
    </citation>
    <scope>NUCLEOTIDE SEQUENCE [LARGE SCALE GENOMIC DNA]</scope>
    <source>
        <strain evidence="9 10">TVC</strain>
    </source>
</reference>
<dbReference type="Pfam" id="PF01145">
    <property type="entry name" value="Band_7"/>
    <property type="match status" value="1"/>
</dbReference>
<keyword evidence="4" id="KW-1133">Transmembrane helix</keyword>
<evidence type="ECO:0000256" key="5">
    <source>
        <dbReference type="ARBA" id="ARBA00023136"/>
    </source>
</evidence>
<dbReference type="EMBL" id="PDZR01000019">
    <property type="protein sequence ID" value="PNG25139.1"/>
    <property type="molecule type" value="Genomic_DNA"/>
</dbReference>
<evidence type="ECO:0000313" key="9">
    <source>
        <dbReference type="EMBL" id="PNG25139.1"/>
    </source>
</evidence>
<dbReference type="GO" id="GO:0016020">
    <property type="term" value="C:membrane"/>
    <property type="evidence" value="ECO:0007669"/>
    <property type="project" value="UniProtKB-SubCell"/>
</dbReference>
<evidence type="ECO:0000256" key="1">
    <source>
        <dbReference type="ARBA" id="ARBA00004167"/>
    </source>
</evidence>
<dbReference type="GO" id="GO:0008233">
    <property type="term" value="F:peptidase activity"/>
    <property type="evidence" value="ECO:0007669"/>
    <property type="project" value="UniProtKB-KW"/>
</dbReference>
<keyword evidence="9" id="KW-0645">Protease</keyword>
<dbReference type="OrthoDB" id="9812991at2"/>
<dbReference type="Gene3D" id="3.30.479.30">
    <property type="entry name" value="Band 7 domain"/>
    <property type="match status" value="1"/>
</dbReference>
<evidence type="ECO:0000256" key="7">
    <source>
        <dbReference type="SAM" id="MobiDB-lite"/>
    </source>
</evidence>
<dbReference type="PANTHER" id="PTHR42911">
    <property type="entry name" value="MODULATOR OF FTSH PROTEASE HFLC"/>
    <property type="match status" value="1"/>
</dbReference>
<dbReference type="Proteomes" id="UP000236286">
    <property type="component" value="Unassembled WGS sequence"/>
</dbReference>
<dbReference type="PANTHER" id="PTHR42911:SF1">
    <property type="entry name" value="MODULATOR OF FTSH PROTEASE HFLC"/>
    <property type="match status" value="1"/>
</dbReference>
<evidence type="ECO:0000256" key="2">
    <source>
        <dbReference type="ARBA" id="ARBA00007862"/>
    </source>
</evidence>
<dbReference type="RefSeq" id="WP_102844566.1">
    <property type="nucleotide sequence ID" value="NZ_PDZR01000019.1"/>
</dbReference>
<comment type="caution">
    <text evidence="9">The sequence shown here is derived from an EMBL/GenBank/DDBJ whole genome shotgun (WGS) entry which is preliminary data.</text>
</comment>
<dbReference type="GO" id="GO:0006508">
    <property type="term" value="P:proteolysis"/>
    <property type="evidence" value="ECO:0007669"/>
    <property type="project" value="UniProtKB-KW"/>
</dbReference>
<organism evidence="9 10">
    <name type="scientific">Methylocella silvestris</name>
    <dbReference type="NCBI Taxonomy" id="199596"/>
    <lineage>
        <taxon>Bacteria</taxon>
        <taxon>Pseudomonadati</taxon>
        <taxon>Pseudomonadota</taxon>
        <taxon>Alphaproteobacteria</taxon>
        <taxon>Hyphomicrobiales</taxon>
        <taxon>Beijerinckiaceae</taxon>
        <taxon>Methylocella</taxon>
    </lineage>
</organism>
<evidence type="ECO:0000313" key="10">
    <source>
        <dbReference type="Proteomes" id="UP000236286"/>
    </source>
</evidence>
<sequence length="312" mass="34369">MKSVSALAIIAAAVILLVLATGSLFTVQQTQQALVLRFGEPVAGRGLVTKPGLHFKIPFIENVVYLDNRILDLEAPKQEVLASDNTRIEVDSFLRYRIVDPLKFYQTVGTIERANSQLGFVLNSAVRRVLGEANLTQIVRDDRASLMARIRDQVEAEGSRLGIVAVDVRIRRADLPRQISERVYSRMQTERAREAAEFRAQGSEQAQKIVAGADRNVVVLKGEAQRQADQTRGEGDAERNRIFAASFGKDPDFFAFFRSMQAYENGLQSSDTRMVISPKSEFFRFFGSPSGARAEAPAPLAKEPAAAPAASP</sequence>
<dbReference type="InterPro" id="IPR010200">
    <property type="entry name" value="HflC"/>
</dbReference>
<gene>
    <name evidence="9" type="ORF">CR492_15145</name>
</gene>
<evidence type="ECO:0000256" key="3">
    <source>
        <dbReference type="ARBA" id="ARBA00022692"/>
    </source>
</evidence>
<evidence type="ECO:0000256" key="6">
    <source>
        <dbReference type="PIRNR" id="PIRNR005651"/>
    </source>
</evidence>
<feature type="domain" description="Band 7" evidence="8">
    <location>
        <begin position="22"/>
        <end position="187"/>
    </location>
</feature>
<name>A0A2J7TEF5_METSI</name>
<dbReference type="SMART" id="SM00244">
    <property type="entry name" value="PHB"/>
    <property type="match status" value="1"/>
</dbReference>
<comment type="similarity">
    <text evidence="2 6">Belongs to the band 7/mec-2 family. HflC subfamily.</text>
</comment>
<evidence type="ECO:0000259" key="8">
    <source>
        <dbReference type="SMART" id="SM00244"/>
    </source>
</evidence>
<keyword evidence="5" id="KW-0472">Membrane</keyword>
<protein>
    <recommendedName>
        <fullName evidence="6">Protein HflC</fullName>
    </recommendedName>
</protein>
<feature type="compositionally biased region" description="Low complexity" evidence="7">
    <location>
        <begin position="292"/>
        <end position="312"/>
    </location>
</feature>
<proteinExistence type="inferred from homology"/>
<evidence type="ECO:0000256" key="4">
    <source>
        <dbReference type="ARBA" id="ARBA00022989"/>
    </source>
</evidence>
<dbReference type="CDD" id="cd03405">
    <property type="entry name" value="SPFH_HflC"/>
    <property type="match status" value="1"/>
</dbReference>